<keyword evidence="5" id="KW-0028">Amino-acid biosynthesis</keyword>
<reference evidence="12" key="1">
    <citation type="journal article" date="2020" name="mSystems">
        <title>Genome- and Community-Level Interaction Insights into Carbon Utilization and Element Cycling Functions of Hydrothermarchaeota in Hydrothermal Sediment.</title>
        <authorList>
            <person name="Zhou Z."/>
            <person name="Liu Y."/>
            <person name="Xu W."/>
            <person name="Pan J."/>
            <person name="Luo Z.H."/>
            <person name="Li M."/>
        </authorList>
    </citation>
    <scope>NUCLEOTIDE SEQUENCE [LARGE SCALE GENOMIC DNA]</scope>
    <source>
        <strain evidence="12">SpSt-222</strain>
    </source>
</reference>
<feature type="active site" description="Proton acceptor" evidence="5 7">
    <location>
        <position position="342"/>
    </location>
</feature>
<evidence type="ECO:0000256" key="3">
    <source>
        <dbReference type="ARBA" id="ARBA00022833"/>
    </source>
</evidence>
<feature type="binding site" evidence="5 9">
    <location>
        <position position="375"/>
    </location>
    <ligand>
        <name>substrate</name>
    </ligand>
</feature>
<dbReference type="PROSITE" id="PS00611">
    <property type="entry name" value="HISOL_DEHYDROGENASE"/>
    <property type="match status" value="1"/>
</dbReference>
<keyword evidence="5 8" id="KW-0520">NAD</keyword>
<feature type="binding site" evidence="5 9">
    <location>
        <position position="342"/>
    </location>
    <ligand>
        <name>substrate</name>
    </ligand>
</feature>
<evidence type="ECO:0000256" key="8">
    <source>
        <dbReference type="PIRSR" id="PIRSR000099-2"/>
    </source>
</evidence>
<dbReference type="EC" id="1.1.1.23" evidence="5"/>
<dbReference type="PIRSF" id="PIRSF000099">
    <property type="entry name" value="Histidinol_dh"/>
    <property type="match status" value="1"/>
</dbReference>
<keyword evidence="3 5" id="KW-0862">Zinc</keyword>
<dbReference type="GO" id="GO:0051287">
    <property type="term" value="F:NAD binding"/>
    <property type="evidence" value="ECO:0007669"/>
    <property type="project" value="InterPro"/>
</dbReference>
<feature type="binding site" evidence="5 9">
    <location>
        <position position="251"/>
    </location>
    <ligand>
        <name>substrate</name>
    </ligand>
</feature>
<feature type="active site" description="Proton acceptor" evidence="5 7">
    <location>
        <position position="341"/>
    </location>
</feature>
<protein>
    <recommendedName>
        <fullName evidence="5">Histidinol dehydrogenase</fullName>
        <shortName evidence="5">HDH</shortName>
        <ecNumber evidence="5">1.1.1.23</ecNumber>
    </recommendedName>
</protein>
<feature type="binding site" evidence="5 8">
    <location>
        <position position="228"/>
    </location>
    <ligand>
        <name>NAD(+)</name>
        <dbReference type="ChEBI" id="CHEBI:57540"/>
    </ligand>
</feature>
<evidence type="ECO:0000256" key="2">
    <source>
        <dbReference type="ARBA" id="ARBA00022723"/>
    </source>
</evidence>
<comment type="similarity">
    <text evidence="1 5 6 11">Belongs to the histidinol dehydrogenase family.</text>
</comment>
<evidence type="ECO:0000256" key="10">
    <source>
        <dbReference type="PIRSR" id="PIRSR000099-4"/>
    </source>
</evidence>
<dbReference type="UniPathway" id="UPA00031">
    <property type="reaction ID" value="UER00014"/>
</dbReference>
<feature type="binding site" evidence="5 10">
    <location>
        <position position="375"/>
    </location>
    <ligand>
        <name>Zn(2+)</name>
        <dbReference type="ChEBI" id="CHEBI:29105"/>
    </ligand>
</feature>
<evidence type="ECO:0000256" key="5">
    <source>
        <dbReference type="HAMAP-Rule" id="MF_01024"/>
    </source>
</evidence>
<dbReference type="EMBL" id="DSJL01000010">
    <property type="protein sequence ID" value="HEF65099.1"/>
    <property type="molecule type" value="Genomic_DNA"/>
</dbReference>
<keyword evidence="4 5" id="KW-0560">Oxidoreductase</keyword>
<dbReference type="GO" id="GO:0005829">
    <property type="term" value="C:cytosol"/>
    <property type="evidence" value="ECO:0007669"/>
    <property type="project" value="TreeGrafter"/>
</dbReference>
<dbReference type="PANTHER" id="PTHR21256:SF2">
    <property type="entry name" value="HISTIDINE BIOSYNTHESIS TRIFUNCTIONAL PROTEIN"/>
    <property type="match status" value="1"/>
</dbReference>
<dbReference type="SUPFAM" id="SSF53720">
    <property type="entry name" value="ALDH-like"/>
    <property type="match status" value="1"/>
</dbReference>
<name>A0A7C1K0J9_THERO</name>
<feature type="binding site" evidence="5 9">
    <location>
        <position position="429"/>
    </location>
    <ligand>
        <name>substrate</name>
    </ligand>
</feature>
<evidence type="ECO:0000256" key="1">
    <source>
        <dbReference type="ARBA" id="ARBA00010178"/>
    </source>
</evidence>
<accession>A0A7C1K0J9</accession>
<comment type="cofactor">
    <cofactor evidence="5 10">
        <name>Zn(2+)</name>
        <dbReference type="ChEBI" id="CHEBI:29105"/>
    </cofactor>
    <text evidence="5 10">Binds 1 zinc ion per subunit.</text>
</comment>
<dbReference type="Gene3D" id="1.20.5.1300">
    <property type="match status" value="1"/>
</dbReference>
<dbReference type="FunFam" id="3.40.50.1980:FF:000001">
    <property type="entry name" value="Histidinol dehydrogenase"/>
    <property type="match status" value="1"/>
</dbReference>
<keyword evidence="5" id="KW-0368">Histidine biosynthesis</keyword>
<dbReference type="CDD" id="cd06572">
    <property type="entry name" value="Histidinol_dh"/>
    <property type="match status" value="1"/>
</dbReference>
<dbReference type="GO" id="GO:0008270">
    <property type="term" value="F:zinc ion binding"/>
    <property type="evidence" value="ECO:0007669"/>
    <property type="project" value="UniProtKB-UniRule"/>
</dbReference>
<feature type="binding site" evidence="5 10">
    <location>
        <position position="434"/>
    </location>
    <ligand>
        <name>Zn(2+)</name>
        <dbReference type="ChEBI" id="CHEBI:29105"/>
    </ligand>
</feature>
<keyword evidence="2 5" id="KW-0479">Metal-binding</keyword>
<dbReference type="Pfam" id="PF00815">
    <property type="entry name" value="Histidinol_dh"/>
    <property type="match status" value="1"/>
</dbReference>
<feature type="binding site" evidence="5 8">
    <location>
        <position position="143"/>
    </location>
    <ligand>
        <name>NAD(+)</name>
        <dbReference type="ChEBI" id="CHEBI:57540"/>
    </ligand>
</feature>
<dbReference type="FunFam" id="3.40.50.1980:FF:000026">
    <property type="entry name" value="Histidinol dehydrogenase"/>
    <property type="match status" value="1"/>
</dbReference>
<evidence type="ECO:0000256" key="11">
    <source>
        <dbReference type="RuleBase" id="RU004175"/>
    </source>
</evidence>
<feature type="binding site" evidence="5 9">
    <location>
        <position position="273"/>
    </location>
    <ligand>
        <name>substrate</name>
    </ligand>
</feature>
<dbReference type="InterPro" id="IPR016161">
    <property type="entry name" value="Ald_DH/histidinol_DH"/>
</dbReference>
<feature type="binding site" evidence="5 9">
    <location>
        <position position="434"/>
    </location>
    <ligand>
        <name>substrate</name>
    </ligand>
</feature>
<dbReference type="GO" id="GO:0004399">
    <property type="term" value="F:histidinol dehydrogenase activity"/>
    <property type="evidence" value="ECO:0007669"/>
    <property type="project" value="UniProtKB-UniRule"/>
</dbReference>
<feature type="binding site" evidence="5 10">
    <location>
        <position position="273"/>
    </location>
    <ligand>
        <name>Zn(2+)</name>
        <dbReference type="ChEBI" id="CHEBI:29105"/>
    </ligand>
</feature>
<sequence>MTGVIRLFEDLHAARAFLGRPRQLPSELPDPVRERIRSVFGAELSPLQVVERIITAVREEGDNALRRFTLAFDGIPVEDFRVPEDELVRAAATVPADVLTALRFARDRIERFHQRTLRRSWIEFDRDGAFGQLVRPVDRVGIYVPGGRAPLPSSLLMTAIPAQLAGVRELIVCTPPGRDGRIAPIVAAAAHLLGIRSVYRLGGAQAIAAMAFGTESIPKVDIVAGPGNLFVVLAKRLVYGEVGIDQLPGPTETLVIADDSAHPALCAADLLAQAEHDPLASAILITTDPRLARATIDEIERQLARLESADIARSALERNGAIVIVPDLEQAFELANLFAPEHLCLSIREPWRYLDRVRNAGGVFLGETSPEVIGDYTAGPSHVMPTGATARFASPVTVETFLKVTSVIAVSPEALERLGVPAMQLAQAEGLPAHAAAIEQRLERVPPQ</sequence>
<dbReference type="GO" id="GO:0000105">
    <property type="term" value="P:L-histidine biosynthetic process"/>
    <property type="evidence" value="ECO:0007669"/>
    <property type="project" value="UniProtKB-UniRule"/>
</dbReference>
<proteinExistence type="inferred from homology"/>
<evidence type="ECO:0000256" key="4">
    <source>
        <dbReference type="ARBA" id="ARBA00023002"/>
    </source>
</evidence>
<dbReference type="InterPro" id="IPR012131">
    <property type="entry name" value="Hstdl_DH"/>
</dbReference>
<dbReference type="InterPro" id="IPR022695">
    <property type="entry name" value="Histidinol_DH_monofunct"/>
</dbReference>
<comment type="pathway">
    <text evidence="5">Amino-acid biosynthesis; L-histidine biosynthesis; L-histidine from 5-phospho-alpha-D-ribose 1-diphosphate: step 9/9.</text>
</comment>
<evidence type="ECO:0000256" key="6">
    <source>
        <dbReference type="PIRNR" id="PIRNR000099"/>
    </source>
</evidence>
<organism evidence="12">
    <name type="scientific">Thermomicrobium roseum</name>
    <dbReference type="NCBI Taxonomy" id="500"/>
    <lineage>
        <taxon>Bacteria</taxon>
        <taxon>Pseudomonadati</taxon>
        <taxon>Thermomicrobiota</taxon>
        <taxon>Thermomicrobia</taxon>
        <taxon>Thermomicrobiales</taxon>
        <taxon>Thermomicrobiaceae</taxon>
        <taxon>Thermomicrobium</taxon>
    </lineage>
</organism>
<dbReference type="NCBIfam" id="TIGR00069">
    <property type="entry name" value="hisD"/>
    <property type="match status" value="1"/>
</dbReference>
<feature type="binding site" evidence="5 10">
    <location>
        <position position="276"/>
    </location>
    <ligand>
        <name>Zn(2+)</name>
        <dbReference type="ChEBI" id="CHEBI:29105"/>
    </ligand>
</feature>
<feature type="binding site" evidence="5 8">
    <location>
        <position position="205"/>
    </location>
    <ligand>
        <name>NAD(+)</name>
        <dbReference type="ChEBI" id="CHEBI:57540"/>
    </ligand>
</feature>
<dbReference type="PANTHER" id="PTHR21256">
    <property type="entry name" value="HISTIDINOL DEHYDROGENASE HDH"/>
    <property type="match status" value="1"/>
</dbReference>
<evidence type="ECO:0000313" key="12">
    <source>
        <dbReference type="EMBL" id="HEF65099.1"/>
    </source>
</evidence>
<comment type="function">
    <text evidence="5">Catalyzes the sequential NAD-dependent oxidations of L-histidinol to L-histidinaldehyde and then to L-histidine.</text>
</comment>
<evidence type="ECO:0000256" key="7">
    <source>
        <dbReference type="PIRSR" id="PIRSR000099-1"/>
    </source>
</evidence>
<feature type="binding site" evidence="5 9">
    <location>
        <position position="276"/>
    </location>
    <ligand>
        <name>substrate</name>
    </ligand>
</feature>
<dbReference type="HAMAP" id="MF_01024">
    <property type="entry name" value="HisD"/>
    <property type="match status" value="1"/>
</dbReference>
<gene>
    <name evidence="5 12" type="primary">hisD</name>
    <name evidence="12" type="ORF">ENP47_05850</name>
</gene>
<dbReference type="Gene3D" id="3.40.50.1980">
    <property type="entry name" value="Nitrogenase molybdenum iron protein domain"/>
    <property type="match status" value="2"/>
</dbReference>
<comment type="caution">
    <text evidence="12">The sequence shown here is derived from an EMBL/GenBank/DDBJ whole genome shotgun (WGS) entry which is preliminary data.</text>
</comment>
<evidence type="ECO:0000256" key="9">
    <source>
        <dbReference type="PIRSR" id="PIRSR000099-3"/>
    </source>
</evidence>
<dbReference type="AlphaFoldDB" id="A0A7C1K0J9"/>
<comment type="catalytic activity">
    <reaction evidence="5">
        <text>L-histidinol + 2 NAD(+) + H2O = L-histidine + 2 NADH + 3 H(+)</text>
        <dbReference type="Rhea" id="RHEA:20641"/>
        <dbReference type="ChEBI" id="CHEBI:15377"/>
        <dbReference type="ChEBI" id="CHEBI:15378"/>
        <dbReference type="ChEBI" id="CHEBI:57540"/>
        <dbReference type="ChEBI" id="CHEBI:57595"/>
        <dbReference type="ChEBI" id="CHEBI:57699"/>
        <dbReference type="ChEBI" id="CHEBI:57945"/>
        <dbReference type="EC" id="1.1.1.23"/>
    </reaction>
</comment>
<dbReference type="PRINTS" id="PR00083">
    <property type="entry name" value="HOLDHDRGNASE"/>
</dbReference>
<dbReference type="InterPro" id="IPR001692">
    <property type="entry name" value="Histidinol_DH_CS"/>
</dbReference>